<sequence>MSDFKKASEIENTSVVKRRSFLKKSATGAVLVSLPAQSVWGACSVSGAMSGNLSQNTDRHDCDIPVIPAGLSPGFWSQLYNGSNGINGAFANVKGGNQGWKTGRRECYRNHIKDFIDSDVSMGLSTEIYTGIHGNLKSALMSSNGGGDGSLEFNLAGVFLSSYFGFYGSSDEKNITMASQRVNQIALYIFVKANQNEVPSKSEITGIFNFNDNTVSNYSVDFCNTTFNRHS</sequence>
<dbReference type="Proteomes" id="UP000006327">
    <property type="component" value="Unassembled WGS sequence"/>
</dbReference>
<proteinExistence type="predicted"/>
<accession>K6YYZ8</accession>
<organism evidence="1 2">
    <name type="scientific">Paraglaciecola arctica BSs20135</name>
    <dbReference type="NCBI Taxonomy" id="493475"/>
    <lineage>
        <taxon>Bacteria</taxon>
        <taxon>Pseudomonadati</taxon>
        <taxon>Pseudomonadota</taxon>
        <taxon>Gammaproteobacteria</taxon>
        <taxon>Alteromonadales</taxon>
        <taxon>Alteromonadaceae</taxon>
        <taxon>Paraglaciecola</taxon>
    </lineage>
</organism>
<comment type="caution">
    <text evidence="1">The sequence shown here is derived from an EMBL/GenBank/DDBJ whole genome shotgun (WGS) entry which is preliminary data.</text>
</comment>
<protein>
    <submittedName>
        <fullName evidence="1">Uncharacterized protein</fullName>
    </submittedName>
</protein>
<dbReference type="EMBL" id="BAEO01000066">
    <property type="protein sequence ID" value="GAC21978.1"/>
    <property type="molecule type" value="Genomic_DNA"/>
</dbReference>
<keyword evidence="2" id="KW-1185">Reference proteome</keyword>
<evidence type="ECO:0000313" key="2">
    <source>
        <dbReference type="Proteomes" id="UP000006327"/>
    </source>
</evidence>
<dbReference type="eggNOG" id="ENOG502ZU3Y">
    <property type="taxonomic scope" value="Bacteria"/>
</dbReference>
<dbReference type="AlphaFoldDB" id="K6YYZ8"/>
<evidence type="ECO:0000313" key="1">
    <source>
        <dbReference type="EMBL" id="GAC21978.1"/>
    </source>
</evidence>
<gene>
    <name evidence="1" type="ORF">GARC_5043</name>
</gene>
<dbReference type="STRING" id="493475.GARC_5043"/>
<dbReference type="OrthoDB" id="6383457at2"/>
<reference evidence="1 2" key="1">
    <citation type="journal article" date="2017" name="Antonie Van Leeuwenhoek">
        <title>Rhizobium rhizosphaerae sp. nov., a novel species isolated from rice rhizosphere.</title>
        <authorList>
            <person name="Zhao J.J."/>
            <person name="Zhang J."/>
            <person name="Zhang R.J."/>
            <person name="Zhang C.W."/>
            <person name="Yin H.Q."/>
            <person name="Zhang X.X."/>
        </authorList>
    </citation>
    <scope>NUCLEOTIDE SEQUENCE [LARGE SCALE GENOMIC DNA]</scope>
    <source>
        <strain evidence="1 2">BSs20135</strain>
    </source>
</reference>
<name>K6YYZ8_9ALTE</name>
<dbReference type="RefSeq" id="WP_007625510.1">
    <property type="nucleotide sequence ID" value="NZ_BAEO01000066.1"/>
</dbReference>